<evidence type="ECO:0000256" key="1">
    <source>
        <dbReference type="SAM" id="MobiDB-lite"/>
    </source>
</evidence>
<dbReference type="Proteomes" id="UP001168821">
    <property type="component" value="Unassembled WGS sequence"/>
</dbReference>
<sequence length="261" mass="27868">MPLTKGETQLTPFQPGNDHAIAGSRSGGRSTSPYRSSSRGAVNAAYSGNSGFSESGSRRASSSVSQVGLPQVSGDEQRRLCSDQKYGGGEQGIGLGISLTTYGSVAYQLKDANLEASGTCDFVCKALSIVNRTVVVTVVLVCLSTLPLLMLIMGIQFLKDCPKEPHIPIYMVVGGSVGCVKMGLTLYNQLHTRRMDATTAANSTSIGHGIAGLGEEPFLLRLQSILRYEQICLEFAKKRQTAFEVYYSSIREGRIVIASAI</sequence>
<feature type="compositionally biased region" description="Polar residues" evidence="1">
    <location>
        <begin position="1"/>
        <end position="14"/>
    </location>
</feature>
<gene>
    <name evidence="3" type="ORF">Zmor_001152</name>
</gene>
<feature type="transmembrane region" description="Helical" evidence="2">
    <location>
        <begin position="134"/>
        <end position="155"/>
    </location>
</feature>
<evidence type="ECO:0000313" key="3">
    <source>
        <dbReference type="EMBL" id="KAJ3665665.1"/>
    </source>
</evidence>
<feature type="region of interest" description="Disordered" evidence="1">
    <location>
        <begin position="1"/>
        <end position="77"/>
    </location>
</feature>
<dbReference type="PANTHER" id="PTHR33444:SF7">
    <property type="entry name" value="TRANSMEMBRANE PROTEIN 272"/>
    <property type="match status" value="1"/>
</dbReference>
<keyword evidence="2" id="KW-0472">Membrane</keyword>
<evidence type="ECO:0000313" key="4">
    <source>
        <dbReference type="Proteomes" id="UP001168821"/>
    </source>
</evidence>
<feature type="compositionally biased region" description="Low complexity" evidence="1">
    <location>
        <begin position="50"/>
        <end position="65"/>
    </location>
</feature>
<dbReference type="PANTHER" id="PTHR33444">
    <property type="entry name" value="SI:DKEY-19B23.12-RELATED"/>
    <property type="match status" value="1"/>
</dbReference>
<reference evidence="3" key="1">
    <citation type="journal article" date="2023" name="G3 (Bethesda)">
        <title>Whole genome assemblies of Zophobas morio and Tenebrio molitor.</title>
        <authorList>
            <person name="Kaur S."/>
            <person name="Stinson S.A."/>
            <person name="diCenzo G.C."/>
        </authorList>
    </citation>
    <scope>NUCLEOTIDE SEQUENCE</scope>
    <source>
        <strain evidence="3">QUZm001</strain>
    </source>
</reference>
<proteinExistence type="predicted"/>
<dbReference type="EMBL" id="JALNTZ010000001">
    <property type="protein sequence ID" value="KAJ3665665.1"/>
    <property type="molecule type" value="Genomic_DNA"/>
</dbReference>
<feature type="transmembrane region" description="Helical" evidence="2">
    <location>
        <begin position="167"/>
        <end position="187"/>
    </location>
</feature>
<name>A0AA38J0H3_9CUCU</name>
<comment type="caution">
    <text evidence="3">The sequence shown here is derived from an EMBL/GenBank/DDBJ whole genome shotgun (WGS) entry which is preliminary data.</text>
</comment>
<dbReference type="InterPro" id="IPR040350">
    <property type="entry name" value="TMEM272"/>
</dbReference>
<organism evidence="3 4">
    <name type="scientific">Zophobas morio</name>
    <dbReference type="NCBI Taxonomy" id="2755281"/>
    <lineage>
        <taxon>Eukaryota</taxon>
        <taxon>Metazoa</taxon>
        <taxon>Ecdysozoa</taxon>
        <taxon>Arthropoda</taxon>
        <taxon>Hexapoda</taxon>
        <taxon>Insecta</taxon>
        <taxon>Pterygota</taxon>
        <taxon>Neoptera</taxon>
        <taxon>Endopterygota</taxon>
        <taxon>Coleoptera</taxon>
        <taxon>Polyphaga</taxon>
        <taxon>Cucujiformia</taxon>
        <taxon>Tenebrionidae</taxon>
        <taxon>Zophobas</taxon>
    </lineage>
</organism>
<feature type="compositionally biased region" description="Polar residues" evidence="1">
    <location>
        <begin position="27"/>
        <end position="40"/>
    </location>
</feature>
<protein>
    <submittedName>
        <fullName evidence="3">Uncharacterized protein</fullName>
    </submittedName>
</protein>
<evidence type="ECO:0000256" key="2">
    <source>
        <dbReference type="SAM" id="Phobius"/>
    </source>
</evidence>
<keyword evidence="4" id="KW-1185">Reference proteome</keyword>
<keyword evidence="2" id="KW-1133">Transmembrane helix</keyword>
<keyword evidence="2" id="KW-0812">Transmembrane</keyword>
<accession>A0AA38J0H3</accession>
<dbReference type="AlphaFoldDB" id="A0AA38J0H3"/>